<accession>A0A6J5L266</accession>
<sequence>MLNQLKLTVNIGFIKMKIKTITRQNRRDFWADYECEHCGFIENQSGYDDANFHKNVIPTMTCKKCGEKSDESYRPLTTKHPEGYQI</sequence>
<protein>
    <submittedName>
        <fullName evidence="2">Uncharacterized protein</fullName>
    </submittedName>
</protein>
<proteinExistence type="predicted"/>
<evidence type="ECO:0000256" key="1">
    <source>
        <dbReference type="SAM" id="MobiDB-lite"/>
    </source>
</evidence>
<name>A0A6J5L266_9CAUD</name>
<evidence type="ECO:0000313" key="2">
    <source>
        <dbReference type="EMBL" id="CAB4127785.1"/>
    </source>
</evidence>
<feature type="region of interest" description="Disordered" evidence="1">
    <location>
        <begin position="67"/>
        <end position="86"/>
    </location>
</feature>
<reference evidence="2" key="1">
    <citation type="submission" date="2020-04" db="EMBL/GenBank/DDBJ databases">
        <authorList>
            <person name="Chiriac C."/>
            <person name="Salcher M."/>
            <person name="Ghai R."/>
            <person name="Kavagutti S V."/>
        </authorList>
    </citation>
    <scope>NUCLEOTIDE SEQUENCE</scope>
</reference>
<evidence type="ECO:0000313" key="3">
    <source>
        <dbReference type="EMBL" id="CAB4134296.1"/>
    </source>
</evidence>
<organism evidence="2">
    <name type="scientific">uncultured Caudovirales phage</name>
    <dbReference type="NCBI Taxonomy" id="2100421"/>
    <lineage>
        <taxon>Viruses</taxon>
        <taxon>Duplodnaviria</taxon>
        <taxon>Heunggongvirae</taxon>
        <taxon>Uroviricota</taxon>
        <taxon>Caudoviricetes</taxon>
        <taxon>Peduoviridae</taxon>
        <taxon>Maltschvirus</taxon>
        <taxon>Maltschvirus maltsch</taxon>
    </lineage>
</organism>
<dbReference type="EMBL" id="LR796283">
    <property type="protein sequence ID" value="CAB4134296.1"/>
    <property type="molecule type" value="Genomic_DNA"/>
</dbReference>
<dbReference type="EMBL" id="LR796217">
    <property type="protein sequence ID" value="CAB4127785.1"/>
    <property type="molecule type" value="Genomic_DNA"/>
</dbReference>
<gene>
    <name evidence="3" type="ORF">UFOVP269_33</name>
    <name evidence="2" type="ORF">UFOVP98_37</name>
</gene>